<dbReference type="PANTHER" id="PTHR30332:SF4">
    <property type="entry name" value="TYPE 3 SECRETION SYSTEM SECRETIN"/>
    <property type="match status" value="1"/>
</dbReference>
<evidence type="ECO:0000256" key="7">
    <source>
        <dbReference type="ARBA" id="ARBA00023026"/>
    </source>
</evidence>
<accession>A0A6B9G8I5</accession>
<protein>
    <recommendedName>
        <fullName evidence="10">Type 3 secretion system secretin</fullName>
        <shortName evidence="10">T3SS secretin</shortName>
    </recommendedName>
</protein>
<keyword evidence="15" id="KW-0614">Plasmid</keyword>
<feature type="domain" description="SPI-1 type 3 secretion system secretin N0" evidence="14">
    <location>
        <begin position="40"/>
        <end position="100"/>
    </location>
</feature>
<dbReference type="AlphaFoldDB" id="A0A6B9G8I5"/>
<dbReference type="InterPro" id="IPR003522">
    <property type="entry name" value="T3SS_OM_pore_YscC"/>
</dbReference>
<name>A0A6B9G8I5_PANCY</name>
<evidence type="ECO:0000256" key="2">
    <source>
        <dbReference type="ARBA" id="ARBA00007032"/>
    </source>
</evidence>
<evidence type="ECO:0000259" key="12">
    <source>
        <dbReference type="Pfam" id="PF00263"/>
    </source>
</evidence>
<comment type="similarity">
    <text evidence="2 10">Belongs to the bacterial secretin family. T3SS SctC subfamily.</text>
</comment>
<dbReference type="InterPro" id="IPR050810">
    <property type="entry name" value="Bact_Secretion_Sys_Channel"/>
</dbReference>
<dbReference type="Pfam" id="PF00263">
    <property type="entry name" value="Secretin"/>
    <property type="match status" value="1"/>
</dbReference>
<organism evidence="15 16">
    <name type="scientific">Pantoea cypripedii</name>
    <name type="common">Pectobacterium cypripedii</name>
    <name type="synonym">Erwinia cypripedii</name>
    <dbReference type="NCBI Taxonomy" id="55209"/>
    <lineage>
        <taxon>Bacteria</taxon>
        <taxon>Pseudomonadati</taxon>
        <taxon>Pseudomonadota</taxon>
        <taxon>Gammaproteobacteria</taxon>
        <taxon>Enterobacterales</taxon>
        <taxon>Erwiniaceae</taxon>
        <taxon>Pantoea</taxon>
    </lineage>
</organism>
<dbReference type="Proteomes" id="UP000502005">
    <property type="component" value="Plasmid pNE1B"/>
</dbReference>
<evidence type="ECO:0000256" key="1">
    <source>
        <dbReference type="ARBA" id="ARBA00004442"/>
    </source>
</evidence>
<dbReference type="GO" id="GO:0015627">
    <property type="term" value="C:type II protein secretion system complex"/>
    <property type="evidence" value="ECO:0007669"/>
    <property type="project" value="TreeGrafter"/>
</dbReference>
<evidence type="ECO:0000313" key="16">
    <source>
        <dbReference type="Proteomes" id="UP000502005"/>
    </source>
</evidence>
<dbReference type="PROSITE" id="PS00875">
    <property type="entry name" value="T2SP_D"/>
    <property type="match status" value="1"/>
</dbReference>
<evidence type="ECO:0000259" key="14">
    <source>
        <dbReference type="Pfam" id="PF21304"/>
    </source>
</evidence>
<dbReference type="GO" id="GO:0030257">
    <property type="term" value="C:type III protein secretion system complex"/>
    <property type="evidence" value="ECO:0007669"/>
    <property type="project" value="UniProtKB-UniRule"/>
</dbReference>
<dbReference type="EMBL" id="CP024770">
    <property type="protein sequence ID" value="QGY32133.1"/>
    <property type="molecule type" value="Genomic_DNA"/>
</dbReference>
<feature type="signal peptide" evidence="10">
    <location>
        <begin position="1"/>
        <end position="22"/>
    </location>
</feature>
<evidence type="ECO:0000256" key="3">
    <source>
        <dbReference type="ARBA" id="ARBA00022448"/>
    </source>
</evidence>
<geneLocation type="plasmid" evidence="16">
    <name>pne1b</name>
</geneLocation>
<dbReference type="Gene3D" id="3.55.50.30">
    <property type="match status" value="1"/>
</dbReference>
<keyword evidence="6 10" id="KW-0811">Translocation</keyword>
<feature type="domain" description="NolW-like" evidence="13">
    <location>
        <begin position="180"/>
        <end position="270"/>
    </location>
</feature>
<comment type="function">
    <text evidence="10">Component of the type III secretion system (T3SS), also called injectisome, which is used to inject bacterial effector proteins into eukaryotic host cells. Forms a ring-shaped multimeric structure with an apparent central pore in the outer membrane.</text>
</comment>
<evidence type="ECO:0000256" key="5">
    <source>
        <dbReference type="ARBA" id="ARBA00022927"/>
    </source>
</evidence>
<comment type="subunit">
    <text evidence="10">The core secretion machinery of the T3SS is composed of approximately 20 different proteins, including cytoplasmic components, a base, an export apparatus and a needle. This subunit is part of the base, which anchors the injectisome in the bacterial cell envelope. Forms a stable homooligomeric complex.</text>
</comment>
<dbReference type="InterPro" id="IPR038591">
    <property type="entry name" value="NolW-like_sf"/>
</dbReference>
<keyword evidence="9 10" id="KW-0998">Cell outer membrane</keyword>
<comment type="subcellular location">
    <subcellularLocation>
        <location evidence="1 10 11">Cell outer membrane</location>
    </subcellularLocation>
</comment>
<keyword evidence="7" id="KW-0843">Virulence</keyword>
<feature type="chain" id="PRO_5026406165" description="Type 3 secretion system secretin" evidence="10">
    <location>
        <begin position="23"/>
        <end position="496"/>
    </location>
</feature>
<evidence type="ECO:0000256" key="6">
    <source>
        <dbReference type="ARBA" id="ARBA00023010"/>
    </source>
</evidence>
<dbReference type="GO" id="GO:0030254">
    <property type="term" value="P:protein secretion by the type III secretion system"/>
    <property type="evidence" value="ECO:0007669"/>
    <property type="project" value="UniProtKB-UniRule"/>
</dbReference>
<dbReference type="NCBIfam" id="TIGR02516">
    <property type="entry name" value="type_III_yscC"/>
    <property type="match status" value="1"/>
</dbReference>
<evidence type="ECO:0000256" key="9">
    <source>
        <dbReference type="ARBA" id="ARBA00023237"/>
    </source>
</evidence>
<dbReference type="RefSeq" id="WP_208718029.1">
    <property type="nucleotide sequence ID" value="NZ_CP024770.1"/>
</dbReference>
<dbReference type="PANTHER" id="PTHR30332">
    <property type="entry name" value="PROBABLE GENERAL SECRETION PATHWAY PROTEIN D"/>
    <property type="match status" value="1"/>
</dbReference>
<keyword evidence="5 10" id="KW-0653">Protein transport</keyword>
<evidence type="ECO:0000256" key="10">
    <source>
        <dbReference type="HAMAP-Rule" id="MF_02219"/>
    </source>
</evidence>
<dbReference type="HAMAP" id="MF_02219">
    <property type="entry name" value="Type_III_secretin"/>
    <property type="match status" value="1"/>
</dbReference>
<feature type="domain" description="Type II/III secretion system secretin-like" evidence="12">
    <location>
        <begin position="334"/>
        <end position="490"/>
    </location>
</feature>
<dbReference type="InterPro" id="IPR049034">
    <property type="entry name" value="T3S_SPI-1_N0"/>
</dbReference>
<dbReference type="InterPro" id="IPR004846">
    <property type="entry name" value="T2SS/T3SS_dom"/>
</dbReference>
<evidence type="ECO:0000256" key="4">
    <source>
        <dbReference type="ARBA" id="ARBA00022729"/>
    </source>
</evidence>
<evidence type="ECO:0000256" key="11">
    <source>
        <dbReference type="RuleBase" id="RU004004"/>
    </source>
</evidence>
<evidence type="ECO:0000259" key="13">
    <source>
        <dbReference type="Pfam" id="PF03958"/>
    </source>
</evidence>
<dbReference type="Gene3D" id="3.30.1370.120">
    <property type="match status" value="2"/>
</dbReference>
<dbReference type="Pfam" id="PF03958">
    <property type="entry name" value="Secretin_N"/>
    <property type="match status" value="1"/>
</dbReference>
<keyword evidence="8 10" id="KW-0472">Membrane</keyword>
<dbReference type="PRINTS" id="PR01337">
    <property type="entry name" value="TYPE3OMGPROT"/>
</dbReference>
<dbReference type="GO" id="GO:0009279">
    <property type="term" value="C:cell outer membrane"/>
    <property type="evidence" value="ECO:0007669"/>
    <property type="project" value="UniProtKB-SubCell"/>
</dbReference>
<evidence type="ECO:0000256" key="8">
    <source>
        <dbReference type="ARBA" id="ARBA00023136"/>
    </source>
</evidence>
<keyword evidence="4 10" id="KW-0732">Signal</keyword>
<gene>
    <name evidence="10" type="primary">sctC</name>
    <name evidence="15" type="ORF">CUN67_24380</name>
</gene>
<keyword evidence="3 10" id="KW-0813">Transport</keyword>
<dbReference type="InterPro" id="IPR004845">
    <property type="entry name" value="T2SS_GspD_CS"/>
</dbReference>
<reference evidence="15 16" key="1">
    <citation type="submission" date="2017-11" db="EMBL/GenBank/DDBJ databases">
        <title>Genome sequence of Pantoea cypripedii NE1.</title>
        <authorList>
            <person name="Nascimento F.X."/>
        </authorList>
    </citation>
    <scope>NUCLEOTIDE SEQUENCE [LARGE SCALE GENOMIC DNA]</scope>
    <source>
        <strain evidence="15 16">NE1</strain>
        <plasmid evidence="16">pne1b</plasmid>
    </source>
</reference>
<dbReference type="Pfam" id="PF21304">
    <property type="entry name" value="T3S_SPI-1_N0"/>
    <property type="match status" value="1"/>
</dbReference>
<sequence length="496" mass="55091" precursor="true">MKILSVLTLTLASALCSPTLQASIPWQGNEPFFLSSRGSKLADILRDFGAHYAIPVVVSKQITDPFIGVIASKPPAQVLDQLARLHNLAWYYDGQAIYVYKSSEVGRRLLTPTYLPINTLVRQLKESGLLDKRQCQVRAIPGSNALQAEGVPICLERVEALAKRVDEQKLTQDQNQEEIRRFPLKYANAADSSYTYRGQQVIIPGMVSMLKEMAQGRTLPLEESQALEQQTDRALPMFSADVQQNAVIVRDRRINLPIYQKLIADFDRKPTLIEISVMIMDVNTQELSKLGIDWSVATQIGGGKVSFNNGGQPASNNFSSIISNTGNFMIQLNALQENAKAQVLSRPSVVTLENTEAVLDRSVTFHTKLLTENVAKLESITTGSILRVTPRVIEENGYKEMMLKLVIQDGRQLSAISEQEPLPQTLNSEVSTQTLLRAGQSLLLGGFIQDEQSEGERKIPLLGDIPFIGKLFTTTQKNNRSTVRLFLIKAEPSLQR</sequence>
<dbReference type="NCBIfam" id="NF011873">
    <property type="entry name" value="PRK15346.1"/>
    <property type="match status" value="1"/>
</dbReference>
<proteinExistence type="inferred from homology"/>
<dbReference type="InterPro" id="IPR005644">
    <property type="entry name" value="NolW-like"/>
</dbReference>
<evidence type="ECO:0000313" key="15">
    <source>
        <dbReference type="EMBL" id="QGY32133.1"/>
    </source>
</evidence>